<feature type="compositionally biased region" description="Polar residues" evidence="1">
    <location>
        <begin position="221"/>
        <end position="251"/>
    </location>
</feature>
<dbReference type="AlphaFoldDB" id="A0ABD2JXT6"/>
<feature type="compositionally biased region" description="Basic and acidic residues" evidence="1">
    <location>
        <begin position="252"/>
        <end position="268"/>
    </location>
</feature>
<feature type="region of interest" description="Disordered" evidence="1">
    <location>
        <begin position="156"/>
        <end position="188"/>
    </location>
</feature>
<sequence>MDVFNRLLPRPGNGNVQFKKLRHTSNSASIFASDEATGDKQHNDETTNNGMMPATNSPRVELGLVLSNNSAEMRHGQNSATEGNGKANGTGKQNKSFVEEKASGNGPSSEVTALSKGKSNGTAKGGGKRFLSALLPGKRKGRLGLSVSEPRLNFDIEPSKNDFEPTEIEGRENAKGGRIADHQQNFGERNRLCDGISDGSRKSRPNFAGALQKVREKLNVRPSSNSHRSSAFSPPMNRSNTTPTPFSSMRTPKNDKNIVRNKEERTATDVRQQQQEGAVLAKLRKQAKIMDIVGRKSNGNAGKNRKSDGQRLLLSEDGYCSGLE</sequence>
<feature type="compositionally biased region" description="Basic and acidic residues" evidence="1">
    <location>
        <begin position="156"/>
        <end position="181"/>
    </location>
</feature>
<evidence type="ECO:0000313" key="3">
    <source>
        <dbReference type="Proteomes" id="UP001620645"/>
    </source>
</evidence>
<organism evidence="2 3">
    <name type="scientific">Heterodera schachtii</name>
    <name type="common">Sugarbeet cyst nematode worm</name>
    <name type="synonym">Tylenchus schachtii</name>
    <dbReference type="NCBI Taxonomy" id="97005"/>
    <lineage>
        <taxon>Eukaryota</taxon>
        <taxon>Metazoa</taxon>
        <taxon>Ecdysozoa</taxon>
        <taxon>Nematoda</taxon>
        <taxon>Chromadorea</taxon>
        <taxon>Rhabditida</taxon>
        <taxon>Tylenchina</taxon>
        <taxon>Tylenchomorpha</taxon>
        <taxon>Tylenchoidea</taxon>
        <taxon>Heteroderidae</taxon>
        <taxon>Heteroderinae</taxon>
        <taxon>Heterodera</taxon>
    </lineage>
</organism>
<gene>
    <name evidence="2" type="ORF">niasHS_007449</name>
</gene>
<dbReference type="Proteomes" id="UP001620645">
    <property type="component" value="Unassembled WGS sequence"/>
</dbReference>
<accession>A0ABD2JXT6</accession>
<feature type="region of interest" description="Disordered" evidence="1">
    <location>
        <begin position="73"/>
        <end position="92"/>
    </location>
</feature>
<evidence type="ECO:0000256" key="1">
    <source>
        <dbReference type="SAM" id="MobiDB-lite"/>
    </source>
</evidence>
<feature type="region of interest" description="Disordered" evidence="1">
    <location>
        <begin position="215"/>
        <end position="276"/>
    </location>
</feature>
<comment type="caution">
    <text evidence="2">The sequence shown here is derived from an EMBL/GenBank/DDBJ whole genome shotgun (WGS) entry which is preliminary data.</text>
</comment>
<dbReference type="EMBL" id="JBICCN010000083">
    <property type="protein sequence ID" value="KAL3095350.1"/>
    <property type="molecule type" value="Genomic_DNA"/>
</dbReference>
<protein>
    <submittedName>
        <fullName evidence="2">Uncharacterized protein</fullName>
    </submittedName>
</protein>
<name>A0ABD2JXT6_HETSC</name>
<feature type="region of interest" description="Disordered" evidence="1">
    <location>
        <begin position="293"/>
        <end position="324"/>
    </location>
</feature>
<feature type="compositionally biased region" description="Polar residues" evidence="1">
    <location>
        <begin position="105"/>
        <end position="122"/>
    </location>
</feature>
<keyword evidence="3" id="KW-1185">Reference proteome</keyword>
<feature type="region of interest" description="Disordered" evidence="1">
    <location>
        <begin position="99"/>
        <end position="129"/>
    </location>
</feature>
<evidence type="ECO:0000313" key="2">
    <source>
        <dbReference type="EMBL" id="KAL3095350.1"/>
    </source>
</evidence>
<reference evidence="2 3" key="1">
    <citation type="submission" date="2024-10" db="EMBL/GenBank/DDBJ databases">
        <authorList>
            <person name="Kim D."/>
        </authorList>
    </citation>
    <scope>NUCLEOTIDE SEQUENCE [LARGE SCALE GENOMIC DNA]</scope>
    <source>
        <strain evidence="2">Taebaek</strain>
    </source>
</reference>
<feature type="region of interest" description="Disordered" evidence="1">
    <location>
        <begin position="30"/>
        <end position="55"/>
    </location>
</feature>
<proteinExistence type="predicted"/>
<feature type="compositionally biased region" description="Polar residues" evidence="1">
    <location>
        <begin position="73"/>
        <end position="82"/>
    </location>
</feature>
<feature type="compositionally biased region" description="Polar residues" evidence="1">
    <location>
        <begin position="46"/>
        <end position="55"/>
    </location>
</feature>